<feature type="compositionally biased region" description="Low complexity" evidence="1">
    <location>
        <begin position="157"/>
        <end position="168"/>
    </location>
</feature>
<feature type="compositionally biased region" description="Basic and acidic residues" evidence="1">
    <location>
        <begin position="188"/>
        <end position="200"/>
    </location>
</feature>
<proteinExistence type="predicted"/>
<evidence type="ECO:0000313" key="2">
    <source>
        <dbReference type="EMBL" id="KAG0007262.1"/>
    </source>
</evidence>
<feature type="non-terminal residue" evidence="2">
    <location>
        <position position="1"/>
    </location>
</feature>
<keyword evidence="3" id="KW-1185">Reference proteome</keyword>
<protein>
    <submittedName>
        <fullName evidence="2">Uncharacterized protein</fullName>
    </submittedName>
</protein>
<feature type="compositionally biased region" description="Basic residues" evidence="1">
    <location>
        <begin position="173"/>
        <end position="187"/>
    </location>
</feature>
<evidence type="ECO:0000313" key="3">
    <source>
        <dbReference type="Proteomes" id="UP000703661"/>
    </source>
</evidence>
<reference evidence="2" key="1">
    <citation type="journal article" date="2020" name="Fungal Divers.">
        <title>Resolving the Mortierellaceae phylogeny through synthesis of multi-gene phylogenetics and phylogenomics.</title>
        <authorList>
            <person name="Vandepol N."/>
            <person name="Liber J."/>
            <person name="Desiro A."/>
            <person name="Na H."/>
            <person name="Kennedy M."/>
            <person name="Barry K."/>
            <person name="Grigoriev I.V."/>
            <person name="Miller A.N."/>
            <person name="O'Donnell K."/>
            <person name="Stajich J.E."/>
            <person name="Bonito G."/>
        </authorList>
    </citation>
    <scope>NUCLEOTIDE SEQUENCE</scope>
    <source>
        <strain evidence="2">NRRL 2769</strain>
    </source>
</reference>
<feature type="region of interest" description="Disordered" evidence="1">
    <location>
        <begin position="154"/>
        <end position="200"/>
    </location>
</feature>
<evidence type="ECO:0000256" key="1">
    <source>
        <dbReference type="SAM" id="MobiDB-lite"/>
    </source>
</evidence>
<sequence length="200" mass="22823">MNLHVGSSMHQTLVFLIPRKNIDPLDIIESIFENFGPVDGFHHNPIPSGSKLELYFANAETYQAKTKYRHVPVNFKTEDFQKVFGTYGVILEIGRYYWQINDKRILSGDGFIFFEQSQRKYPPLPEFIDLGAGVIHTKITTAPIGVPITISVQHTNQPTSSQPQPQTQAHIKTNVKKKRNSKKRLKNNSREHSHPADSNQ</sequence>
<organism evidence="2 3">
    <name type="scientific">Entomortierella chlamydospora</name>
    <dbReference type="NCBI Taxonomy" id="101097"/>
    <lineage>
        <taxon>Eukaryota</taxon>
        <taxon>Fungi</taxon>
        <taxon>Fungi incertae sedis</taxon>
        <taxon>Mucoromycota</taxon>
        <taxon>Mortierellomycotina</taxon>
        <taxon>Mortierellomycetes</taxon>
        <taxon>Mortierellales</taxon>
        <taxon>Mortierellaceae</taxon>
        <taxon>Entomortierella</taxon>
    </lineage>
</organism>
<comment type="caution">
    <text evidence="2">The sequence shown here is derived from an EMBL/GenBank/DDBJ whole genome shotgun (WGS) entry which is preliminary data.</text>
</comment>
<dbReference type="AlphaFoldDB" id="A0A9P6MM46"/>
<accession>A0A9P6MM46</accession>
<dbReference type="EMBL" id="JAAAID010002443">
    <property type="protein sequence ID" value="KAG0007262.1"/>
    <property type="molecule type" value="Genomic_DNA"/>
</dbReference>
<dbReference type="Proteomes" id="UP000703661">
    <property type="component" value="Unassembled WGS sequence"/>
</dbReference>
<name>A0A9P6MM46_9FUNG</name>
<gene>
    <name evidence="2" type="ORF">BGZ80_004884</name>
</gene>